<dbReference type="InterPro" id="IPR043502">
    <property type="entry name" value="DNA/RNA_pol_sf"/>
</dbReference>
<evidence type="ECO:0000259" key="1">
    <source>
        <dbReference type="Pfam" id="PF00078"/>
    </source>
</evidence>
<organism evidence="2 3">
    <name type="scientific">Vitis vinifera</name>
    <name type="common">Grape</name>
    <dbReference type="NCBI Taxonomy" id="29760"/>
    <lineage>
        <taxon>Eukaryota</taxon>
        <taxon>Viridiplantae</taxon>
        <taxon>Streptophyta</taxon>
        <taxon>Embryophyta</taxon>
        <taxon>Tracheophyta</taxon>
        <taxon>Spermatophyta</taxon>
        <taxon>Magnoliopsida</taxon>
        <taxon>eudicotyledons</taxon>
        <taxon>Gunneridae</taxon>
        <taxon>Pentapetalae</taxon>
        <taxon>rosids</taxon>
        <taxon>Vitales</taxon>
        <taxon>Vitaceae</taxon>
        <taxon>Viteae</taxon>
        <taxon>Vitis</taxon>
    </lineage>
</organism>
<accession>A0A438H889</accession>
<dbReference type="AlphaFoldDB" id="A0A438H889"/>
<dbReference type="Gene3D" id="3.10.10.10">
    <property type="entry name" value="HIV Type 1 Reverse Transcriptase, subunit A, domain 1"/>
    <property type="match status" value="1"/>
</dbReference>
<feature type="domain" description="Reverse transcriptase" evidence="1">
    <location>
        <begin position="189"/>
        <end position="253"/>
    </location>
</feature>
<dbReference type="InterPro" id="IPR053134">
    <property type="entry name" value="RNA-dir_DNA_polymerase"/>
</dbReference>
<comment type="caution">
    <text evidence="2">The sequence shown here is derived from an EMBL/GenBank/DDBJ whole genome shotgun (WGS) entry which is preliminary data.</text>
</comment>
<evidence type="ECO:0000313" key="2">
    <source>
        <dbReference type="EMBL" id="RVW80593.1"/>
    </source>
</evidence>
<dbReference type="PANTHER" id="PTHR24559:SF457">
    <property type="entry name" value="RNA-DIRECTED DNA POLYMERASE HOMOLOG"/>
    <property type="match status" value="1"/>
</dbReference>
<gene>
    <name evidence="2" type="ORF">CK203_051219</name>
</gene>
<proteinExistence type="predicted"/>
<dbReference type="EMBL" id="QGNW01000264">
    <property type="protein sequence ID" value="RVW80593.1"/>
    <property type="molecule type" value="Genomic_DNA"/>
</dbReference>
<dbReference type="PANTHER" id="PTHR24559">
    <property type="entry name" value="TRANSPOSON TY3-I GAG-POL POLYPROTEIN"/>
    <property type="match status" value="1"/>
</dbReference>
<dbReference type="InterPro" id="IPR000477">
    <property type="entry name" value="RT_dom"/>
</dbReference>
<protein>
    <recommendedName>
        <fullName evidence="1">Reverse transcriptase domain-containing protein</fullName>
    </recommendedName>
</protein>
<dbReference type="Gene3D" id="3.30.70.270">
    <property type="match status" value="1"/>
</dbReference>
<name>A0A438H889_VITVI</name>
<dbReference type="InterPro" id="IPR043128">
    <property type="entry name" value="Rev_trsase/Diguanyl_cyclase"/>
</dbReference>
<sequence length="254" mass="29630">MWFIDRETELQHLFHQLQLSDGVPDTFFPMAITPPSPDRARLLSLCFPEEFTDDGVVVYLTGMIDGVVPHDEYRDEMDKMTVSQITDIVQLQPASPFDMFEVSTIEILEETQIVPVLELLEDDSSLFKDTVGPDQFRELKIGSPLSTDEMDRLIHLLRPFDVVFHGWFSGYNQILMAQRIWRRTFITEWGTYCYKVMPFGLKNAGATYQRVATTLFHDMMHRDVEVYVDDMIVKSRGKSRSPRALERFFERIEN</sequence>
<reference evidence="2 3" key="1">
    <citation type="journal article" date="2018" name="PLoS Genet.">
        <title>Population sequencing reveals clonal diversity and ancestral inbreeding in the grapevine cultivar Chardonnay.</title>
        <authorList>
            <person name="Roach M.J."/>
            <person name="Johnson D.L."/>
            <person name="Bohlmann J."/>
            <person name="van Vuuren H.J."/>
            <person name="Jones S.J."/>
            <person name="Pretorius I.S."/>
            <person name="Schmidt S.A."/>
            <person name="Borneman A.R."/>
        </authorList>
    </citation>
    <scope>NUCLEOTIDE SEQUENCE [LARGE SCALE GENOMIC DNA]</scope>
    <source>
        <strain evidence="3">cv. Chardonnay</strain>
        <tissue evidence="2">Leaf</tissue>
    </source>
</reference>
<dbReference type="CDD" id="cd01647">
    <property type="entry name" value="RT_LTR"/>
    <property type="match status" value="1"/>
</dbReference>
<dbReference type="SUPFAM" id="SSF56672">
    <property type="entry name" value="DNA/RNA polymerases"/>
    <property type="match status" value="1"/>
</dbReference>
<dbReference type="Pfam" id="PF00078">
    <property type="entry name" value="RVT_1"/>
    <property type="match status" value="1"/>
</dbReference>
<dbReference type="Proteomes" id="UP000288805">
    <property type="component" value="Unassembled WGS sequence"/>
</dbReference>
<evidence type="ECO:0000313" key="3">
    <source>
        <dbReference type="Proteomes" id="UP000288805"/>
    </source>
</evidence>